<evidence type="ECO:0000313" key="12">
    <source>
        <dbReference type="Proteomes" id="UP000054886"/>
    </source>
</evidence>
<feature type="domain" description="KxDL" evidence="10">
    <location>
        <begin position="100"/>
        <end position="184"/>
    </location>
</feature>
<comment type="subcellular location">
    <subcellularLocation>
        <location evidence="2">Endosome</location>
    </subcellularLocation>
</comment>
<dbReference type="VEuPathDB" id="FungiDB:CAGL0H03355g"/>
<dbReference type="InterPro" id="IPR051390">
    <property type="entry name" value="BLOC-1_subunit_KXD1"/>
</dbReference>
<feature type="compositionally biased region" description="Basic and acidic residues" evidence="9">
    <location>
        <begin position="1"/>
        <end position="10"/>
    </location>
</feature>
<dbReference type="PANTHER" id="PTHR37787:SF1">
    <property type="entry name" value="BIOGENESIS OF LYSOSOME-RELATED ORGANELLES COMPLEX 1 SUBUNIT KXD1"/>
    <property type="match status" value="1"/>
</dbReference>
<dbReference type="VEuPathDB" id="FungiDB:GWK60_H03157"/>
<dbReference type="GO" id="GO:0008855">
    <property type="term" value="F:exodeoxyribonuclease VII activity"/>
    <property type="evidence" value="ECO:0007669"/>
    <property type="project" value="InterPro"/>
</dbReference>
<feature type="compositionally biased region" description="Low complexity" evidence="9">
    <location>
        <begin position="49"/>
        <end position="61"/>
    </location>
</feature>
<organism evidence="11 12">
    <name type="scientific">Candida glabrata</name>
    <name type="common">Yeast</name>
    <name type="synonym">Torulopsis glabrata</name>
    <dbReference type="NCBI Taxonomy" id="5478"/>
    <lineage>
        <taxon>Eukaryota</taxon>
        <taxon>Fungi</taxon>
        <taxon>Dikarya</taxon>
        <taxon>Ascomycota</taxon>
        <taxon>Saccharomycotina</taxon>
        <taxon>Saccharomycetes</taxon>
        <taxon>Saccharomycetales</taxon>
        <taxon>Saccharomycetaceae</taxon>
        <taxon>Nakaseomyces</taxon>
    </lineage>
</organism>
<dbReference type="GO" id="GO:0005768">
    <property type="term" value="C:endosome"/>
    <property type="evidence" value="ECO:0007669"/>
    <property type="project" value="UniProtKB-SubCell"/>
</dbReference>
<proteinExistence type="inferred from homology"/>
<evidence type="ECO:0000256" key="4">
    <source>
        <dbReference type="ARBA" id="ARBA00016207"/>
    </source>
</evidence>
<feature type="region of interest" description="Disordered" evidence="9">
    <location>
        <begin position="1"/>
        <end position="62"/>
    </location>
</feature>
<dbReference type="SUPFAM" id="SSF116842">
    <property type="entry name" value="XseB-like"/>
    <property type="match status" value="1"/>
</dbReference>
<sequence>MSGEIEDRPRTRSRTPSVDTQSYTINEEAHHIITDSDSSSSENEDGEGNETNSSDDSSESGSVERFLDEIVPTTSTSFIPNDTPDPATLFDITEYIFDSIVQSTNACDFSEAFALQAKTSAVINSKSMELKNLIEQTKVRLPELQAKFKNGTQTLRTIRKNLDNAKSRIQVMNDVLQTDYPIEFNQARDKILERTLDSDEEVI</sequence>
<dbReference type="Pfam" id="PF10241">
    <property type="entry name" value="KxDL"/>
    <property type="match status" value="1"/>
</dbReference>
<gene>
    <name evidence="11" type="ORF">AO440_002036</name>
</gene>
<evidence type="ECO:0000256" key="8">
    <source>
        <dbReference type="SAM" id="Coils"/>
    </source>
</evidence>
<evidence type="ECO:0000256" key="1">
    <source>
        <dbReference type="ARBA" id="ARBA00002069"/>
    </source>
</evidence>
<comment type="caution">
    <text evidence="11">The sequence shown here is derived from an EMBL/GenBank/DDBJ whole genome shotgun (WGS) entry which is preliminary data.</text>
</comment>
<reference evidence="11 12" key="1">
    <citation type="submission" date="2015-10" db="EMBL/GenBank/DDBJ databases">
        <title>Draft genomes sequences of Candida glabrata isolates 1A, 1B, 2A, 2B, 3A and 3B.</title>
        <authorList>
            <person name="Haavelsrud O.E."/>
            <person name="Gaustad P."/>
        </authorList>
    </citation>
    <scope>NUCLEOTIDE SEQUENCE [LARGE SCALE GENOMIC DNA]</scope>
    <source>
        <strain evidence="11">910700640</strain>
    </source>
</reference>
<evidence type="ECO:0000256" key="2">
    <source>
        <dbReference type="ARBA" id="ARBA00004177"/>
    </source>
</evidence>
<dbReference type="Proteomes" id="UP000054886">
    <property type="component" value="Unassembled WGS sequence"/>
</dbReference>
<feature type="compositionally biased region" description="Polar residues" evidence="9">
    <location>
        <begin position="14"/>
        <end position="25"/>
    </location>
</feature>
<keyword evidence="5" id="KW-0813">Transport</keyword>
<evidence type="ECO:0000256" key="9">
    <source>
        <dbReference type="SAM" id="MobiDB-lite"/>
    </source>
</evidence>
<evidence type="ECO:0000256" key="3">
    <source>
        <dbReference type="ARBA" id="ARBA00005913"/>
    </source>
</evidence>
<dbReference type="EMBL" id="LLZZ01000120">
    <property type="protein sequence ID" value="KTB03334.1"/>
    <property type="molecule type" value="Genomic_DNA"/>
</dbReference>
<dbReference type="GO" id="GO:0006308">
    <property type="term" value="P:DNA catabolic process"/>
    <property type="evidence" value="ECO:0007669"/>
    <property type="project" value="InterPro"/>
</dbReference>
<dbReference type="GO" id="GO:0007032">
    <property type="term" value="P:endosome organization"/>
    <property type="evidence" value="ECO:0007669"/>
    <property type="project" value="EnsemblFungi"/>
</dbReference>
<dbReference type="PANTHER" id="PTHR37787">
    <property type="entry name" value="BIOGENESIS OF LYSOSOME-RELATED ORGANELLES COMPLEX 1 SUBUNIT KXD1"/>
    <property type="match status" value="1"/>
</dbReference>
<evidence type="ECO:0000259" key="10">
    <source>
        <dbReference type="Pfam" id="PF10241"/>
    </source>
</evidence>
<dbReference type="AlphaFoldDB" id="A0A0W0C867"/>
<dbReference type="GO" id="GO:0031083">
    <property type="term" value="C:BLOC-1 complex"/>
    <property type="evidence" value="ECO:0007669"/>
    <property type="project" value="EnsemblFungi"/>
</dbReference>
<comment type="function">
    <text evidence="1">Component of the biogenesis of lysosome-related organelles complex-1 (BLOC-1) involved in endosomal cargo sorting.</text>
</comment>
<accession>A0A0W0C867</accession>
<dbReference type="InterPro" id="IPR019371">
    <property type="entry name" value="KxDL_dom"/>
</dbReference>
<dbReference type="VEuPathDB" id="FungiDB:GVI51_H03135"/>
<keyword evidence="6" id="KW-0967">Endosome</keyword>
<comment type="similarity">
    <text evidence="3">Belongs to the KXD1 family.</text>
</comment>
<feature type="coiled-coil region" evidence="8">
    <location>
        <begin position="127"/>
        <end position="175"/>
    </location>
</feature>
<dbReference type="GO" id="GO:0032880">
    <property type="term" value="P:regulation of protein localization"/>
    <property type="evidence" value="ECO:0007669"/>
    <property type="project" value="EnsemblFungi"/>
</dbReference>
<keyword evidence="8" id="KW-0175">Coiled coil</keyword>
<dbReference type="InterPro" id="IPR037004">
    <property type="entry name" value="Exonuc_VII_ssu_sf"/>
</dbReference>
<name>A0A0W0C867_CANGB</name>
<dbReference type="GO" id="GO:0009318">
    <property type="term" value="C:exodeoxyribonuclease VII complex"/>
    <property type="evidence" value="ECO:0007669"/>
    <property type="project" value="InterPro"/>
</dbReference>
<evidence type="ECO:0000256" key="7">
    <source>
        <dbReference type="ARBA" id="ARBA00029808"/>
    </source>
</evidence>
<evidence type="ECO:0000313" key="11">
    <source>
        <dbReference type="EMBL" id="KTB03334.1"/>
    </source>
</evidence>
<evidence type="ECO:0000256" key="5">
    <source>
        <dbReference type="ARBA" id="ARBA00022448"/>
    </source>
</evidence>
<dbReference type="VEuPathDB" id="FungiDB:B1J91_H03355g"/>
<evidence type="ECO:0000256" key="6">
    <source>
        <dbReference type="ARBA" id="ARBA00022753"/>
    </source>
</evidence>
<protein>
    <recommendedName>
        <fullName evidence="4">Biogenesis of lysosome-related organelles complex 1 subunit KXD1</fullName>
    </recommendedName>
    <alternativeName>
        <fullName evidence="7">KxDL homolog</fullName>
    </alternativeName>
</protein>